<proteinExistence type="predicted"/>
<dbReference type="Proteomes" id="UP001196097">
    <property type="component" value="Chromosome"/>
</dbReference>
<keyword evidence="2" id="KW-1185">Reference proteome</keyword>
<dbReference type="EMBL" id="CP130946">
    <property type="protein sequence ID" value="XRP71869.1"/>
    <property type="molecule type" value="Genomic_DNA"/>
</dbReference>
<protein>
    <submittedName>
        <fullName evidence="1">Phospholipase D-like domain-containing protein</fullName>
    </submittedName>
</protein>
<gene>
    <name evidence="1" type="ORF">HF292_008580</name>
</gene>
<accession>A0ACD5IGN2</accession>
<name>A0ACD5IGN2_9PROT</name>
<reference evidence="1 2" key="1">
    <citation type="journal article" date="2021" name="ISME J.">
        <title>Genomic evolution of the class Acidithiobacillia: deep-branching Proteobacteria living in extreme acidic conditions.</title>
        <authorList>
            <person name="Moya-Beltran A."/>
            <person name="Beard S."/>
            <person name="Rojas-Villalobos C."/>
            <person name="Issotta F."/>
            <person name="Gallardo Y."/>
            <person name="Ulloa R."/>
            <person name="Giaveno A."/>
            <person name="Degli Esposti M."/>
            <person name="Johnson D.B."/>
            <person name="Quatrini R."/>
        </authorList>
    </citation>
    <scope>NUCLEOTIDE SEQUENCE [LARGE SCALE GENOMIC DNA]</scope>
    <source>
        <strain evidence="1 2">CF3</strain>
    </source>
</reference>
<evidence type="ECO:0000313" key="2">
    <source>
        <dbReference type="Proteomes" id="UP001196097"/>
    </source>
</evidence>
<sequence length="66" mass="7577">MLYIEPHAGPAPMVQVITDARHTVDLNVYYLSSKPILSALRRAHARGVNVRVILDQHQCRRSTQRR</sequence>
<evidence type="ECO:0000313" key="1">
    <source>
        <dbReference type="EMBL" id="XRP71869.1"/>
    </source>
</evidence>
<organism evidence="1 2">
    <name type="scientific">Acidithiobacillus ferruginosus</name>
    <dbReference type="NCBI Taxonomy" id="3063951"/>
    <lineage>
        <taxon>Bacteria</taxon>
        <taxon>Pseudomonadati</taxon>
        <taxon>Pseudomonadota</taxon>
        <taxon>Acidithiobacillia</taxon>
        <taxon>Acidithiobacillales</taxon>
        <taxon>Acidithiobacillaceae</taxon>
        <taxon>Acidithiobacillus</taxon>
    </lineage>
</organism>